<evidence type="ECO:0000313" key="3">
    <source>
        <dbReference type="Proteomes" id="UP000291072"/>
    </source>
</evidence>
<dbReference type="RefSeq" id="WP_131613099.1">
    <property type="nucleotide sequence ID" value="NZ_PSZP01000002.1"/>
</dbReference>
<name>A0A4R0XVX6_9MOLU</name>
<reference evidence="2 3" key="1">
    <citation type="submission" date="2018-02" db="EMBL/GenBank/DDBJ databases">
        <title>Mycoplasma marinum and Mycoplasma todarodis sp. nov., moderately halophilic and psychrotolerant mycoplasmas isolated from cephalopods.</title>
        <authorList>
            <person name="Viver T."/>
        </authorList>
    </citation>
    <scope>NUCLEOTIDE SEQUENCE [LARGE SCALE GENOMIC DNA]</scope>
    <source>
        <strain evidence="2 3">5H</strain>
    </source>
</reference>
<proteinExistence type="predicted"/>
<organism evidence="2 3">
    <name type="scientific">Mycoplasma todarodis</name>
    <dbReference type="NCBI Taxonomy" id="1937191"/>
    <lineage>
        <taxon>Bacteria</taxon>
        <taxon>Bacillati</taxon>
        <taxon>Mycoplasmatota</taxon>
        <taxon>Mollicutes</taxon>
        <taxon>Mycoplasmataceae</taxon>
        <taxon>Mycoplasma</taxon>
    </lineage>
</organism>
<evidence type="ECO:0000313" key="2">
    <source>
        <dbReference type="EMBL" id="TCG11956.1"/>
    </source>
</evidence>
<accession>A0A4R0XVX6</accession>
<evidence type="ECO:0000256" key="1">
    <source>
        <dbReference type="SAM" id="Phobius"/>
    </source>
</evidence>
<sequence length="187" mass="21691">MNFFVIAIILIVIFIILSGGVFGYMQYAKSKRIKENTERIQKLINKVYKELSDEGVSSIKKDSLAEYFLPKNEILYDETILTIKKHKILASGNTKTTIEGSGRLLVSDKALTIETLDLKSGKRRYLYKNIMEYLPNIFPSEYGNRLEFNYNQKNRIVIEVDEQQLKVIVKAFFLKNNPMKEETSISF</sequence>
<dbReference type="Proteomes" id="UP000291072">
    <property type="component" value="Unassembled WGS sequence"/>
</dbReference>
<keyword evidence="1" id="KW-1133">Transmembrane helix</keyword>
<comment type="caution">
    <text evidence="2">The sequence shown here is derived from an EMBL/GenBank/DDBJ whole genome shotgun (WGS) entry which is preliminary data.</text>
</comment>
<protein>
    <submittedName>
        <fullName evidence="2">Uncharacterized protein</fullName>
    </submittedName>
</protein>
<keyword evidence="3" id="KW-1185">Reference proteome</keyword>
<keyword evidence="1" id="KW-0472">Membrane</keyword>
<dbReference type="EMBL" id="PSZP01000002">
    <property type="protein sequence ID" value="TCG11956.1"/>
    <property type="molecule type" value="Genomic_DNA"/>
</dbReference>
<gene>
    <name evidence="2" type="ORF">C4B25_00430</name>
</gene>
<dbReference type="AlphaFoldDB" id="A0A4R0XVX6"/>
<keyword evidence="1" id="KW-0812">Transmembrane</keyword>
<feature type="transmembrane region" description="Helical" evidence="1">
    <location>
        <begin position="6"/>
        <end position="25"/>
    </location>
</feature>